<dbReference type="SUPFAM" id="SSF103657">
    <property type="entry name" value="BAR/IMD domain-like"/>
    <property type="match status" value="2"/>
</dbReference>
<dbReference type="PRINTS" id="PR00499">
    <property type="entry name" value="P67PHOX"/>
</dbReference>
<feature type="region of interest" description="Disordered" evidence="6">
    <location>
        <begin position="712"/>
        <end position="732"/>
    </location>
</feature>
<comment type="subcellular location">
    <subcellularLocation>
        <location evidence="1">Cytoplasm</location>
        <location evidence="1">Cytoskeleton</location>
    </subcellularLocation>
</comment>
<dbReference type="InterPro" id="IPR001060">
    <property type="entry name" value="FCH_dom"/>
</dbReference>
<dbReference type="PANTHER" id="PTHR23065">
    <property type="entry name" value="PROLINE-SERINE-THREONINE PHOSPHATASE INTERACTING PROTEIN 1"/>
    <property type="match status" value="1"/>
</dbReference>
<feature type="region of interest" description="Disordered" evidence="6">
    <location>
        <begin position="301"/>
        <end position="358"/>
    </location>
</feature>
<evidence type="ECO:0000256" key="4">
    <source>
        <dbReference type="ARBA" id="ARBA00022553"/>
    </source>
</evidence>
<evidence type="ECO:0000256" key="6">
    <source>
        <dbReference type="SAM" id="MobiDB-lite"/>
    </source>
</evidence>
<dbReference type="SUPFAM" id="SSF50044">
    <property type="entry name" value="SH3-domain"/>
    <property type="match status" value="2"/>
</dbReference>
<keyword evidence="2" id="KW-0728">SH3 domain</keyword>
<dbReference type="InterPro" id="IPR027267">
    <property type="entry name" value="AH/BAR_dom_sf"/>
</dbReference>
<feature type="region of interest" description="Disordered" evidence="6">
    <location>
        <begin position="1266"/>
        <end position="1322"/>
    </location>
</feature>
<dbReference type="GO" id="GO:0005886">
    <property type="term" value="C:plasma membrane"/>
    <property type="evidence" value="ECO:0007669"/>
    <property type="project" value="TreeGrafter"/>
</dbReference>
<feature type="region of interest" description="Disordered" evidence="6">
    <location>
        <begin position="108"/>
        <end position="127"/>
    </location>
</feature>
<accession>A0A182JER3</accession>
<feature type="region of interest" description="Disordered" evidence="6">
    <location>
        <begin position="942"/>
        <end position="961"/>
    </location>
</feature>
<feature type="region of interest" description="Disordered" evidence="6">
    <location>
        <begin position="165"/>
        <end position="197"/>
    </location>
</feature>
<dbReference type="EnsemblMetazoa" id="AATE016710-RA">
    <property type="protein sequence ID" value="AATE016710-PA.1"/>
    <property type="gene ID" value="AATE016710"/>
</dbReference>
<dbReference type="PROSITE" id="PS51741">
    <property type="entry name" value="F_BAR"/>
    <property type="match status" value="1"/>
</dbReference>
<feature type="region of interest" description="Disordered" evidence="6">
    <location>
        <begin position="1388"/>
        <end position="1423"/>
    </location>
</feature>
<feature type="compositionally biased region" description="Basic and acidic residues" evidence="6">
    <location>
        <begin position="260"/>
        <end position="271"/>
    </location>
</feature>
<dbReference type="PANTHER" id="PTHR23065:SF7">
    <property type="entry name" value="NOSTRIN, ISOFORM H"/>
    <property type="match status" value="1"/>
</dbReference>
<dbReference type="SMART" id="SM00055">
    <property type="entry name" value="FCH"/>
    <property type="match status" value="1"/>
</dbReference>
<dbReference type="Gene3D" id="1.20.1270.60">
    <property type="entry name" value="Arfaptin homology (AH) domain/BAR domain"/>
    <property type="match status" value="2"/>
</dbReference>
<dbReference type="CDD" id="cd07658">
    <property type="entry name" value="F-BAR_NOSTRIN"/>
    <property type="match status" value="1"/>
</dbReference>
<dbReference type="GO" id="GO:0005737">
    <property type="term" value="C:cytoplasm"/>
    <property type="evidence" value="ECO:0007669"/>
    <property type="project" value="TreeGrafter"/>
</dbReference>
<dbReference type="InterPro" id="IPR035656">
    <property type="entry name" value="Nostrin_SH3"/>
</dbReference>
<dbReference type="Gene3D" id="2.30.30.40">
    <property type="entry name" value="SH3 Domains"/>
    <property type="match status" value="2"/>
</dbReference>
<feature type="region of interest" description="Disordered" evidence="6">
    <location>
        <begin position="258"/>
        <end position="280"/>
    </location>
</feature>
<dbReference type="CDD" id="cd11823">
    <property type="entry name" value="SH3_Nostrin"/>
    <property type="match status" value="2"/>
</dbReference>
<evidence type="ECO:0008006" key="8">
    <source>
        <dbReference type="Google" id="ProtNLM"/>
    </source>
</evidence>
<name>A0A182JER3_ANOAO</name>
<evidence type="ECO:0000256" key="5">
    <source>
        <dbReference type="ARBA" id="ARBA00023212"/>
    </source>
</evidence>
<protein>
    <recommendedName>
        <fullName evidence="8">Nostrin</fullName>
    </recommendedName>
</protein>
<feature type="compositionally biased region" description="Acidic residues" evidence="6">
    <location>
        <begin position="1287"/>
        <end position="1300"/>
    </location>
</feature>
<reference evidence="7" key="1">
    <citation type="submission" date="2022-08" db="UniProtKB">
        <authorList>
            <consortium name="EnsemblMetazoa"/>
        </authorList>
    </citation>
    <scope>IDENTIFICATION</scope>
    <source>
        <strain evidence="7">EBRO</strain>
    </source>
</reference>
<feature type="compositionally biased region" description="Low complexity" evidence="6">
    <location>
        <begin position="330"/>
        <end position="346"/>
    </location>
</feature>
<feature type="compositionally biased region" description="Basic and acidic residues" evidence="6">
    <location>
        <begin position="172"/>
        <end position="182"/>
    </location>
</feature>
<dbReference type="InterPro" id="IPR031160">
    <property type="entry name" value="F_BAR_dom"/>
</dbReference>
<dbReference type="GO" id="GO:0043226">
    <property type="term" value="C:organelle"/>
    <property type="evidence" value="ECO:0007669"/>
    <property type="project" value="UniProtKB-ARBA"/>
</dbReference>
<dbReference type="Pfam" id="PF00611">
    <property type="entry name" value="FCH"/>
    <property type="match status" value="1"/>
</dbReference>
<proteinExistence type="predicted"/>
<dbReference type="InterPro" id="IPR001452">
    <property type="entry name" value="SH3_domain"/>
</dbReference>
<evidence type="ECO:0000313" key="7">
    <source>
        <dbReference type="EnsemblMetazoa" id="AATE016710-PA.1"/>
    </source>
</evidence>
<evidence type="ECO:0000256" key="2">
    <source>
        <dbReference type="ARBA" id="ARBA00022443"/>
    </source>
</evidence>
<sequence length="1489" mass="165801">MIKRNYDVQHVATAGGVGSKHGKSSSNLFDKLTKRYSGVIGTRFLRKTPGRKGGVAEPLSDSYDMCGTRSYDFRPEIGAPVLISKTMKFDFDTDSSLEQLPLPRVPSARVVGRPAGTPSTSEDSENDVFLDANSSLPNFGEIKFTFLPESNNNCRSFQNENVIGGSGMGEEAGGRRQLEKSRSKSAYNLHHHHHHHAHSAEVRLSLYSKAPSLNLSGNSDGLVYLGHQTPKATHGNGGIPQCTVSVPNSPAVESIYDFPRSTRSDGIRKPPGESSYDLTRSHHVLNEINLSLVSDGDNLYQNLPSPATTTTTTHYDVPPPLLGGDRDSHQQQSFDSDRSGGSSSSRSTREEEFDLKSASLQSLADAGTGAGQLAVSMEELNELTRQINESAAFRGSGVIAQLPDSDEYCEHRKQLHPSERRLTLLKNRSAPGKHFIDFDRRKAKITKKWSGFKSWIGEEQGRIREVVQKHAAMQRVGEANTGGATVQRNNSDLTTSATSDGDSRTENEASASGLPTPPESTVVRRDRTLSSEDREGSRTMQRKSANAEILEGQNGFEEVRRFVKQGGDFGKDLVAILHERTEIEQLYAKSLSKIANKLNKACRDLPGTIAESWRSVSAELEGRSEVHRQFSNSLAEEVVKPLKAVIENQHKARKTIETNVDKSARILAEWRTAEMKAKKNSHGAARENEKLQDAMLDVKLQRTPSIGLLHKTNEKDTKVSEKDSSKLEGKRKKAEEAVKKADVEYYTLCIRAERARVDWEMSVLRGSSMLQTLEGQRLAQFKTHVSDYLKLSAEMSPLLTKTIDRLSPQVAMCSVAKDLDVLKNIRRATEGPSEQLLPDFYCEHTTLAMNRERRKQSLVKLLQLIRQDLDRERRSRNGLKGFSQTLDKNGESNQNIADKLYHIRSMLTYLEGARYKLQSALLELDHKPRLQRTPSIGLLHKTNEKDTKVSEKDSSKLEGKRKKAEEAVKKADVEYYTLCIRAERARVDWEMSVLRGSSMLQTLEGQRLAQFKTHVSDYLKLSAEMSPLLTKTIDRLSPQVAMCSVAKDLDVLKNIRRATEGPSEQLLPDFYCEHTTLAMNRERRKQSLVKLLQLIRQDLDRERRSRNGLKGFSQTLDKNGESNQNIADKLYHIRSMLTYLEGARYKLQSALLELDHKPRSSHPLAQHIQITRDRTGLQTSVLKVPLWLKHDHEDEGNLETSGGANGRDYSAHSNGTTASDESGEQNCLDIKNDTLIKHIVHKYARNGCNGEEGHYTVNKAGKSALHDENSPVWDRGVADGVSNQPDSDFDEFSSQDEDDDPKQAQENVGGAKADGTDTGCSGAAPSQQPVVLGHCRALFNYTPKLYDELELQPGDILEVHIKQEDGWWLGALRGQIGIFPATYVEEIPEEDEFSSQDEDDDPKQAQENVGGAKADGTDTGCSGAAPTQQPVVLGHCRALFNYTPKLYDELELQPGDILEVHIKQEDGWWLGALRGQIGIFPATYVEEIP</sequence>
<evidence type="ECO:0000256" key="3">
    <source>
        <dbReference type="ARBA" id="ARBA00022490"/>
    </source>
</evidence>
<evidence type="ECO:0000256" key="1">
    <source>
        <dbReference type="ARBA" id="ARBA00004245"/>
    </source>
</evidence>
<feature type="compositionally biased region" description="Basic and acidic residues" evidence="6">
    <location>
        <begin position="522"/>
        <end position="537"/>
    </location>
</feature>
<organism evidence="7">
    <name type="scientific">Anopheles atroparvus</name>
    <name type="common">European mosquito</name>
    <dbReference type="NCBI Taxonomy" id="41427"/>
    <lineage>
        <taxon>Eukaryota</taxon>
        <taxon>Metazoa</taxon>
        <taxon>Ecdysozoa</taxon>
        <taxon>Arthropoda</taxon>
        <taxon>Hexapoda</taxon>
        <taxon>Insecta</taxon>
        <taxon>Pterygota</taxon>
        <taxon>Neoptera</taxon>
        <taxon>Endopterygota</taxon>
        <taxon>Diptera</taxon>
        <taxon>Nematocera</taxon>
        <taxon>Culicoidea</taxon>
        <taxon>Culicidae</taxon>
        <taxon>Anophelinae</taxon>
        <taxon>Anopheles</taxon>
    </lineage>
</organism>
<dbReference type="STRING" id="41427.A0A182JER3"/>
<dbReference type="PROSITE" id="PS50002">
    <property type="entry name" value="SH3"/>
    <property type="match status" value="2"/>
</dbReference>
<keyword evidence="4" id="KW-0597">Phosphoprotein</keyword>
<keyword evidence="3" id="KW-0963">Cytoplasm</keyword>
<feature type="region of interest" description="Disordered" evidence="6">
    <location>
        <begin position="477"/>
        <end position="549"/>
    </location>
</feature>
<feature type="compositionally biased region" description="Polar residues" evidence="6">
    <location>
        <begin position="1211"/>
        <end position="1220"/>
    </location>
</feature>
<keyword evidence="5" id="KW-0206">Cytoskeleton</keyword>
<dbReference type="InterPro" id="IPR036028">
    <property type="entry name" value="SH3-like_dom_sf"/>
</dbReference>
<dbReference type="Pfam" id="PF14604">
    <property type="entry name" value="SH3_9"/>
    <property type="match status" value="2"/>
</dbReference>
<dbReference type="VEuPathDB" id="VectorBase:AATE016710"/>
<feature type="compositionally biased region" description="Polar residues" evidence="6">
    <location>
        <begin position="482"/>
        <end position="500"/>
    </location>
</feature>
<feature type="compositionally biased region" description="Acidic residues" evidence="6">
    <location>
        <begin position="1388"/>
        <end position="1401"/>
    </location>
</feature>
<dbReference type="SMART" id="SM00326">
    <property type="entry name" value="SH3"/>
    <property type="match status" value="2"/>
</dbReference>
<feature type="region of interest" description="Disordered" evidence="6">
    <location>
        <begin position="1193"/>
        <end position="1224"/>
    </location>
</feature>